<proteinExistence type="predicted"/>
<feature type="region of interest" description="Disordered" evidence="1">
    <location>
        <begin position="1438"/>
        <end position="1478"/>
    </location>
</feature>
<reference evidence="3" key="1">
    <citation type="journal article" date="2019" name="Sci. Rep.">
        <title>Draft genome of Tanacetum cinerariifolium, the natural source of mosquito coil.</title>
        <authorList>
            <person name="Yamashiro T."/>
            <person name="Shiraishi A."/>
            <person name="Satake H."/>
            <person name="Nakayama K."/>
        </authorList>
    </citation>
    <scope>NUCLEOTIDE SEQUENCE</scope>
</reference>
<dbReference type="EMBL" id="BKCJ010000144">
    <property type="protein sequence ID" value="GEU30281.1"/>
    <property type="molecule type" value="Genomic_DNA"/>
</dbReference>
<dbReference type="InterPro" id="IPR021109">
    <property type="entry name" value="Peptidase_aspartic_dom_sf"/>
</dbReference>
<evidence type="ECO:0000259" key="2">
    <source>
        <dbReference type="Pfam" id="PF07727"/>
    </source>
</evidence>
<accession>A0A6L2J0J7</accession>
<dbReference type="PANTHER" id="PTHR11439">
    <property type="entry name" value="GAG-POL-RELATED RETROTRANSPOSON"/>
    <property type="match status" value="1"/>
</dbReference>
<sequence length="1544" mass="172727">MLLKNLPKKLGDPGKILILCDFPGMDVCHALAYLGVSINLMPLSIWKKLSLPKLTPTQMTLELADRSITHLKGVSEDIFIKMGKFYFSTDFVVVDFEADPCVPLILGRSFLRTDRALIDVYGEKLPFGLMTKLSLLISIRLRDTLLLMTICRSDFILEEIEAYLKDDSISPEIDHANCDPKGDICLIKKLLNDDPFQLPPMDLKEVIKAKSSIEEPLEVELKYLSSYLEYAYLEENDKLPVIISKELKDDEKEALLNVIKSHKRAIAWKITDIKGNFIVKGMSSQQKKKFFKDIKHYFWDDPYLFRICADQIIWRCVHGQEAFEILKACHEGPTGGHHGANLTAKKCLMPVVVAGTSSTNFSGTKDAASQDVKKDVSSLRYIALPNWFHDTHLESFTSNDQDACNADAPESSGNSNPTATSTNPLADQMETLVVETAIPTISSPIPTACLDDSPEPSSDTRLISKRVTSQDDTPSLDNILNLSNRFEDILGVTTNIGDTNKVEADLGNMETNISASPTPTFRIHKDHPKRVRPIGIKWVLKNKKDERGIVIRNKARLLAQGHAQEEGIDYEEVFAPVARIEAIRLFLAYASFMGFTVYQMDVKSAFLYGTIDEEVYEMQPLGFQDPEFPAKVYKVEKAIEFEAIMHEKFQMSAMDELNFFLGLQVQQKKDGIFLSQDKYVGDILKKFGYSDVRSANTPMDKENPWGKDRTGKDVDLYLYRSVIVSLMYLTASRPDIMFAICACTRHQVTPKECHLHAVKRIFRYLKDSDYGGATQDRKSTTRGCQFLGKRLISWQCKKQTIVATSTTDAEYVAAASGYVQVLWIQNQLLDYGSHTANTFDLVWIWLGGDYGNLFLMGYTGFQWVAILEKYEHNFDFYQIVDFVEASHIRIETTDEVTKILATVDGKLRTISESSIRRNLKLNDEEGISTLPDAELFENLALMGYNILPNQKFSFQKGEGSGTPTEPHHTPSPEAHQSPHTASLSPSLSPATTEKIPTSTLTEIPTLRQYSRRARIAQSSALLTAADEPASLSGDVSQGEACPTVSGLEAGYDRANIIKTSTLPHDSTPRVTSLAADEGSMQHQLNELTDLCTRLRRQQTEMATKVAAQDLEISNLKAMIKFLKDKDGERAEPSREDVTIKGRSLETREEAGIERSTKKGSNDIEELVNVLTSLDASNILTSGVQVVSVPPAAEVSTVSIPTGSGLVSTASPIFTTANVVTPYSRRKGKEKMVESDTPKKKKLQEQIDVHVAREMEEQMAREDQRRNENNEVIARHLHEYEQTAAELTIGEKIELINELVKYQDHHSKILKYQAQQSKPLSKKQQREFYMSVLKSHSGWKTKHFKAMNFSEETLSIKHATSDKEKELWVDLKRYVLSIKKDSEKPKSHGRHITKLLQDAHVLSAEKEAKFKRIGFWALLDPEKPKLWCISLSALPTTGRPAAESLRGGKGVRVGRGGRGRRHREGNHERVDDLNGQENDQGLGANGGVEGVNGNVEGVNRGVAGAPDFSMIMAQQLQNLLPVMLAQVGNQVKVGNQNGNVVNENI</sequence>
<feature type="compositionally biased region" description="Basic residues" evidence="1">
    <location>
        <begin position="1454"/>
        <end position="1463"/>
    </location>
</feature>
<dbReference type="Gene3D" id="2.40.70.10">
    <property type="entry name" value="Acid Proteases"/>
    <property type="match status" value="1"/>
</dbReference>
<feature type="region of interest" description="Disordered" evidence="1">
    <location>
        <begin position="399"/>
        <end position="423"/>
    </location>
</feature>
<dbReference type="CDD" id="cd00303">
    <property type="entry name" value="retropepsin_like"/>
    <property type="match status" value="1"/>
</dbReference>
<feature type="region of interest" description="Disordered" evidence="1">
    <location>
        <begin position="953"/>
        <end position="1003"/>
    </location>
</feature>
<organism evidence="3">
    <name type="scientific">Tanacetum cinerariifolium</name>
    <name type="common">Dalmatian daisy</name>
    <name type="synonym">Chrysanthemum cinerariifolium</name>
    <dbReference type="NCBI Taxonomy" id="118510"/>
    <lineage>
        <taxon>Eukaryota</taxon>
        <taxon>Viridiplantae</taxon>
        <taxon>Streptophyta</taxon>
        <taxon>Embryophyta</taxon>
        <taxon>Tracheophyta</taxon>
        <taxon>Spermatophyta</taxon>
        <taxon>Magnoliopsida</taxon>
        <taxon>eudicotyledons</taxon>
        <taxon>Gunneridae</taxon>
        <taxon>Pentapetalae</taxon>
        <taxon>asterids</taxon>
        <taxon>campanulids</taxon>
        <taxon>Asterales</taxon>
        <taxon>Asteraceae</taxon>
        <taxon>Asteroideae</taxon>
        <taxon>Anthemideae</taxon>
        <taxon>Anthemidinae</taxon>
        <taxon>Tanacetum</taxon>
    </lineage>
</organism>
<gene>
    <name evidence="3" type="ORF">Tci_002259</name>
</gene>
<name>A0A6L2J0J7_TANCI</name>
<protein>
    <submittedName>
        <fullName evidence="3">Putative reverse transcriptase, RNA-dependent DNA polymerase</fullName>
    </submittedName>
</protein>
<feature type="compositionally biased region" description="Polar residues" evidence="1">
    <location>
        <begin position="411"/>
        <end position="423"/>
    </location>
</feature>
<dbReference type="PANTHER" id="PTHR11439:SF495">
    <property type="entry name" value="REVERSE TRANSCRIPTASE, RNA-DEPENDENT DNA POLYMERASE-RELATED"/>
    <property type="match status" value="1"/>
</dbReference>
<feature type="domain" description="Reverse transcriptase Ty1/copia-type" evidence="2">
    <location>
        <begin position="526"/>
        <end position="639"/>
    </location>
</feature>
<evidence type="ECO:0000313" key="3">
    <source>
        <dbReference type="EMBL" id="GEU30281.1"/>
    </source>
</evidence>
<dbReference type="CDD" id="cd09272">
    <property type="entry name" value="RNase_HI_RT_Ty1"/>
    <property type="match status" value="1"/>
</dbReference>
<keyword evidence="3" id="KW-0548">Nucleotidyltransferase</keyword>
<keyword evidence="3" id="KW-0808">Transferase</keyword>
<feature type="compositionally biased region" description="Polar residues" evidence="1">
    <location>
        <begin position="977"/>
        <end position="1002"/>
    </location>
</feature>
<comment type="caution">
    <text evidence="3">The sequence shown here is derived from an EMBL/GenBank/DDBJ whole genome shotgun (WGS) entry which is preliminary data.</text>
</comment>
<feature type="domain" description="Reverse transcriptase Ty1/copia-type" evidence="2">
    <location>
        <begin position="641"/>
        <end position="700"/>
    </location>
</feature>
<evidence type="ECO:0000256" key="1">
    <source>
        <dbReference type="SAM" id="MobiDB-lite"/>
    </source>
</evidence>
<dbReference type="GO" id="GO:0003964">
    <property type="term" value="F:RNA-directed DNA polymerase activity"/>
    <property type="evidence" value="ECO:0007669"/>
    <property type="project" value="UniProtKB-KW"/>
</dbReference>
<keyword evidence="3" id="KW-0695">RNA-directed DNA polymerase</keyword>
<dbReference type="Pfam" id="PF07727">
    <property type="entry name" value="RVT_2"/>
    <property type="match status" value="2"/>
</dbReference>
<dbReference type="InterPro" id="IPR013103">
    <property type="entry name" value="RVT_2"/>
</dbReference>